<organism evidence="1 2">
    <name type="scientific">Gossypium australe</name>
    <dbReference type="NCBI Taxonomy" id="47621"/>
    <lineage>
        <taxon>Eukaryota</taxon>
        <taxon>Viridiplantae</taxon>
        <taxon>Streptophyta</taxon>
        <taxon>Embryophyta</taxon>
        <taxon>Tracheophyta</taxon>
        <taxon>Spermatophyta</taxon>
        <taxon>Magnoliopsida</taxon>
        <taxon>eudicotyledons</taxon>
        <taxon>Gunneridae</taxon>
        <taxon>Pentapetalae</taxon>
        <taxon>rosids</taxon>
        <taxon>malvids</taxon>
        <taxon>Malvales</taxon>
        <taxon>Malvaceae</taxon>
        <taxon>Malvoideae</taxon>
        <taxon>Gossypium</taxon>
    </lineage>
</organism>
<dbReference type="Proteomes" id="UP000325315">
    <property type="component" value="Unassembled WGS sequence"/>
</dbReference>
<reference evidence="2" key="1">
    <citation type="journal article" date="2019" name="Plant Biotechnol. J.">
        <title>Genome sequencing of the Australian wild diploid species Gossypium australe highlights disease resistance and delayed gland morphogenesis.</title>
        <authorList>
            <person name="Cai Y."/>
            <person name="Cai X."/>
            <person name="Wang Q."/>
            <person name="Wang P."/>
            <person name="Zhang Y."/>
            <person name="Cai C."/>
            <person name="Xu Y."/>
            <person name="Wang K."/>
            <person name="Zhou Z."/>
            <person name="Wang C."/>
            <person name="Geng S."/>
            <person name="Li B."/>
            <person name="Dong Q."/>
            <person name="Hou Y."/>
            <person name="Wang H."/>
            <person name="Ai P."/>
            <person name="Liu Z."/>
            <person name="Yi F."/>
            <person name="Sun M."/>
            <person name="An G."/>
            <person name="Cheng J."/>
            <person name="Zhang Y."/>
            <person name="Shi Q."/>
            <person name="Xie Y."/>
            <person name="Shi X."/>
            <person name="Chang Y."/>
            <person name="Huang F."/>
            <person name="Chen Y."/>
            <person name="Hong S."/>
            <person name="Mi L."/>
            <person name="Sun Q."/>
            <person name="Zhang L."/>
            <person name="Zhou B."/>
            <person name="Peng R."/>
            <person name="Zhang X."/>
            <person name="Liu F."/>
        </authorList>
    </citation>
    <scope>NUCLEOTIDE SEQUENCE [LARGE SCALE GENOMIC DNA]</scope>
    <source>
        <strain evidence="2">cv. PA1801</strain>
    </source>
</reference>
<proteinExistence type="predicted"/>
<evidence type="ECO:0000313" key="2">
    <source>
        <dbReference type="Proteomes" id="UP000325315"/>
    </source>
</evidence>
<protein>
    <submittedName>
        <fullName evidence="1">Uncharacterized protein</fullName>
    </submittedName>
</protein>
<sequence length="131" mass="15576">MTYPGSFLVVLMRFCSHMKKKKELSKGMKGVWKILDRYSRNAIWLMKAFQDLGSLRKGENYRRLILEEGWTIEWIRLGEVLKNALIEWERKLRNSRGDVSKKLKNILKMLIEGERDNKTMAEIMDVKLQLN</sequence>
<dbReference type="AlphaFoldDB" id="A0A5B6WYX2"/>
<name>A0A5B6WYX2_9ROSI</name>
<comment type="caution">
    <text evidence="1">The sequence shown here is derived from an EMBL/GenBank/DDBJ whole genome shotgun (WGS) entry which is preliminary data.</text>
</comment>
<keyword evidence="2" id="KW-1185">Reference proteome</keyword>
<gene>
    <name evidence="1" type="ORF">EPI10_030529</name>
</gene>
<evidence type="ECO:0000313" key="1">
    <source>
        <dbReference type="EMBL" id="KAA3486643.1"/>
    </source>
</evidence>
<dbReference type="EMBL" id="SMMG02000001">
    <property type="protein sequence ID" value="KAA3486643.1"/>
    <property type="molecule type" value="Genomic_DNA"/>
</dbReference>
<accession>A0A5B6WYX2</accession>